<dbReference type="EMBL" id="JBHUNF010000004">
    <property type="protein sequence ID" value="MFD2675002.1"/>
    <property type="molecule type" value="Genomic_DNA"/>
</dbReference>
<feature type="domain" description="HTH merR-type" evidence="1">
    <location>
        <begin position="8"/>
        <end position="63"/>
    </location>
</feature>
<dbReference type="InterPro" id="IPR000551">
    <property type="entry name" value="MerR-type_HTH_dom"/>
</dbReference>
<dbReference type="Pfam" id="PF13411">
    <property type="entry name" value="MerR_1"/>
    <property type="match status" value="1"/>
</dbReference>
<sequence length="66" mass="7339">MPSNQLISTRAAAARLGVSHQHVAYMVRNGLLTPAFQAPGLRGAYMFDRDHIEQIALARKAKEVHR</sequence>
<name>A0ABW5RIU8_9MICO</name>
<dbReference type="Proteomes" id="UP001597453">
    <property type="component" value="Unassembled WGS sequence"/>
</dbReference>
<accession>A0ABW5RIU8</accession>
<keyword evidence="3" id="KW-1185">Reference proteome</keyword>
<gene>
    <name evidence="2" type="ORF">ACFSUQ_06800</name>
</gene>
<evidence type="ECO:0000259" key="1">
    <source>
        <dbReference type="Pfam" id="PF13411"/>
    </source>
</evidence>
<proteinExistence type="predicted"/>
<reference evidence="3" key="1">
    <citation type="journal article" date="2019" name="Int. J. Syst. Evol. Microbiol.">
        <title>The Global Catalogue of Microorganisms (GCM) 10K type strain sequencing project: providing services to taxonomists for standard genome sequencing and annotation.</title>
        <authorList>
            <consortium name="The Broad Institute Genomics Platform"/>
            <consortium name="The Broad Institute Genome Sequencing Center for Infectious Disease"/>
            <person name="Wu L."/>
            <person name="Ma J."/>
        </authorList>
    </citation>
    <scope>NUCLEOTIDE SEQUENCE [LARGE SCALE GENOMIC DNA]</scope>
    <source>
        <strain evidence="3">TISTR 1511</strain>
    </source>
</reference>
<organism evidence="2 3">
    <name type="scientific">Gulosibacter bifidus</name>
    <dbReference type="NCBI Taxonomy" id="272239"/>
    <lineage>
        <taxon>Bacteria</taxon>
        <taxon>Bacillati</taxon>
        <taxon>Actinomycetota</taxon>
        <taxon>Actinomycetes</taxon>
        <taxon>Micrococcales</taxon>
        <taxon>Microbacteriaceae</taxon>
        <taxon>Gulosibacter</taxon>
    </lineage>
</organism>
<evidence type="ECO:0000313" key="2">
    <source>
        <dbReference type="EMBL" id="MFD2675002.1"/>
    </source>
</evidence>
<dbReference type="SUPFAM" id="SSF46955">
    <property type="entry name" value="Putative DNA-binding domain"/>
    <property type="match status" value="1"/>
</dbReference>
<evidence type="ECO:0000313" key="3">
    <source>
        <dbReference type="Proteomes" id="UP001597453"/>
    </source>
</evidence>
<dbReference type="InterPro" id="IPR009061">
    <property type="entry name" value="DNA-bd_dom_put_sf"/>
</dbReference>
<dbReference type="Gene3D" id="1.10.1660.10">
    <property type="match status" value="1"/>
</dbReference>
<protein>
    <submittedName>
        <fullName evidence="2">MerR family transcriptional regulator</fullName>
    </submittedName>
</protein>
<comment type="caution">
    <text evidence="2">The sequence shown here is derived from an EMBL/GenBank/DDBJ whole genome shotgun (WGS) entry which is preliminary data.</text>
</comment>
<dbReference type="RefSeq" id="WP_110477041.1">
    <property type="nucleotide sequence ID" value="NZ_JBHUNF010000004.1"/>
</dbReference>